<reference evidence="1 2" key="1">
    <citation type="submission" date="2024-08" db="EMBL/GenBank/DDBJ databases">
        <title>Two novel Cytobacillus novel species.</title>
        <authorList>
            <person name="Liu G."/>
        </authorList>
    </citation>
    <scope>NUCLEOTIDE SEQUENCE [LARGE SCALE GENOMIC DNA]</scope>
    <source>
        <strain evidence="1 2">FJAT-53684</strain>
    </source>
</reference>
<dbReference type="Gene3D" id="3.90.550.10">
    <property type="entry name" value="Spore Coat Polysaccharide Biosynthesis Protein SpsA, Chain A"/>
    <property type="match status" value="1"/>
</dbReference>
<gene>
    <name evidence="1" type="ORF">ACFYKT_17410</name>
</gene>
<dbReference type="Proteomes" id="UP001601058">
    <property type="component" value="Unassembled WGS sequence"/>
</dbReference>
<dbReference type="RefSeq" id="WP_389222211.1">
    <property type="nucleotide sequence ID" value="NZ_JBIACJ010000010.1"/>
</dbReference>
<keyword evidence="2" id="KW-1185">Reference proteome</keyword>
<comment type="caution">
    <text evidence="1">The sequence shown here is derived from an EMBL/GenBank/DDBJ whole genome shotgun (WGS) entry which is preliminary data.</text>
</comment>
<name>A0ABW6K303_9BACI</name>
<accession>A0ABW6K303</accession>
<dbReference type="SUPFAM" id="SSF53448">
    <property type="entry name" value="Nucleotide-diphospho-sugar transferases"/>
    <property type="match status" value="1"/>
</dbReference>
<evidence type="ECO:0000313" key="1">
    <source>
        <dbReference type="EMBL" id="MFE8698124.1"/>
    </source>
</evidence>
<sequence>MSNLIFSAFAYKEEYNPTPNINEKEIKSAVNIYIKNIFVALKSAKIQNPNDDVALVTNKEIPENFRKLFARNNIYIYHCDFNEFTMPKDFTWSLAFYKLCALKYIVSEGEYNNYLLLDGDTVTIRSYNDLWQEAFHGLVLFNINHNFSHRVRKDIVEVYEELYGYSMNIQQYGGELICGNKDILQNFVEKCEEVYSKVKIRNFNINKDSEDELITSIAATKMSNIFDGGAYIDRYWTGRFYLVSTNYVNDPVAIWHLPGEKKQGLLTLYNYLIKNDTLPKNVHKIFGLPKSRRPDFILYNLKRIARKLF</sequence>
<dbReference type="InterPro" id="IPR029044">
    <property type="entry name" value="Nucleotide-diphossugar_trans"/>
</dbReference>
<protein>
    <recommendedName>
        <fullName evidence="3">Glycosyl transferase</fullName>
    </recommendedName>
</protein>
<evidence type="ECO:0008006" key="3">
    <source>
        <dbReference type="Google" id="ProtNLM"/>
    </source>
</evidence>
<proteinExistence type="predicted"/>
<dbReference type="EMBL" id="JBIACJ010000010">
    <property type="protein sequence ID" value="MFE8698124.1"/>
    <property type="molecule type" value="Genomic_DNA"/>
</dbReference>
<evidence type="ECO:0000313" key="2">
    <source>
        <dbReference type="Proteomes" id="UP001601058"/>
    </source>
</evidence>
<organism evidence="1 2">
    <name type="scientific">Cytobacillus mangrovibacter</name>
    <dbReference type="NCBI Taxonomy" id="3299024"/>
    <lineage>
        <taxon>Bacteria</taxon>
        <taxon>Bacillati</taxon>
        <taxon>Bacillota</taxon>
        <taxon>Bacilli</taxon>
        <taxon>Bacillales</taxon>
        <taxon>Bacillaceae</taxon>
        <taxon>Cytobacillus</taxon>
    </lineage>
</organism>